<gene>
    <name evidence="2" type="ORF">XD93_0241</name>
</gene>
<sequence>MEKETIKRRKTIVLITLIIALLIVIADSILYYTSLQETGVGRGFSRYFDSID</sequence>
<evidence type="ECO:0000313" key="2">
    <source>
        <dbReference type="EMBL" id="KUK77583.1"/>
    </source>
</evidence>
<dbReference type="Proteomes" id="UP000053904">
    <property type="component" value="Unassembled WGS sequence"/>
</dbReference>
<comment type="caution">
    <text evidence="2">The sequence shown here is derived from an EMBL/GenBank/DDBJ whole genome shotgun (WGS) entry which is preliminary data.</text>
</comment>
<reference evidence="3" key="1">
    <citation type="journal article" date="2015" name="MBio">
        <title>Genome-Resolved Metagenomic Analysis Reveals Roles for Candidate Phyla and Other Microbial Community Members in Biogeochemical Transformations in Oil Reservoirs.</title>
        <authorList>
            <person name="Hu P."/>
            <person name="Tom L."/>
            <person name="Singh A."/>
            <person name="Thomas B.C."/>
            <person name="Baker B.J."/>
            <person name="Piceno Y.M."/>
            <person name="Andersen G.L."/>
            <person name="Banfield J.F."/>
        </authorList>
    </citation>
    <scope>NUCLEOTIDE SEQUENCE [LARGE SCALE GENOMIC DNA]</scope>
</reference>
<evidence type="ECO:0000313" key="3">
    <source>
        <dbReference type="Proteomes" id="UP000053904"/>
    </source>
</evidence>
<protein>
    <submittedName>
        <fullName evidence="2">Uncharacterized protein</fullName>
    </submittedName>
</protein>
<dbReference type="EMBL" id="LGGO01000021">
    <property type="protein sequence ID" value="KUK77583.1"/>
    <property type="molecule type" value="Genomic_DNA"/>
</dbReference>
<evidence type="ECO:0000256" key="1">
    <source>
        <dbReference type="SAM" id="Phobius"/>
    </source>
</evidence>
<keyword evidence="1" id="KW-0812">Transmembrane</keyword>
<organism evidence="2 3">
    <name type="scientific">candidate division WS6 bacterium 34_10</name>
    <dbReference type="NCBI Taxonomy" id="1641389"/>
    <lineage>
        <taxon>Bacteria</taxon>
        <taxon>Candidatus Dojkabacteria</taxon>
    </lineage>
</organism>
<name>A0A101HIQ2_9BACT</name>
<accession>A0A101HIQ2</accession>
<proteinExistence type="predicted"/>
<keyword evidence="1" id="KW-0472">Membrane</keyword>
<keyword evidence="1" id="KW-1133">Transmembrane helix</keyword>
<dbReference type="AlphaFoldDB" id="A0A101HIQ2"/>
<feature type="transmembrane region" description="Helical" evidence="1">
    <location>
        <begin position="12"/>
        <end position="32"/>
    </location>
</feature>